<keyword evidence="10" id="KW-1185">Reference proteome</keyword>
<dbReference type="Proteomes" id="UP001597337">
    <property type="component" value="Unassembled WGS sequence"/>
</dbReference>
<evidence type="ECO:0000256" key="3">
    <source>
        <dbReference type="ARBA" id="ARBA00022692"/>
    </source>
</evidence>
<feature type="domain" description="MotA/TolQ/ExbB proton channel" evidence="8">
    <location>
        <begin position="42"/>
        <end position="112"/>
    </location>
</feature>
<organism evidence="9 10">
    <name type="scientific">Thiorhodococcus fuscus</name>
    <dbReference type="NCBI Taxonomy" id="527200"/>
    <lineage>
        <taxon>Bacteria</taxon>
        <taxon>Pseudomonadati</taxon>
        <taxon>Pseudomonadota</taxon>
        <taxon>Gammaproteobacteria</taxon>
        <taxon>Chromatiales</taxon>
        <taxon>Chromatiaceae</taxon>
        <taxon>Thiorhodococcus</taxon>
    </lineage>
</organism>
<dbReference type="RefSeq" id="WP_386023646.1">
    <property type="nucleotide sequence ID" value="NZ_JBHUHX010000007.1"/>
</dbReference>
<reference evidence="10" key="1">
    <citation type="journal article" date="2019" name="Int. J. Syst. Evol. Microbiol.">
        <title>The Global Catalogue of Microorganisms (GCM) 10K type strain sequencing project: providing services to taxonomists for standard genome sequencing and annotation.</title>
        <authorList>
            <consortium name="The Broad Institute Genomics Platform"/>
            <consortium name="The Broad Institute Genome Sequencing Center for Infectious Disease"/>
            <person name="Wu L."/>
            <person name="Ma J."/>
        </authorList>
    </citation>
    <scope>NUCLEOTIDE SEQUENCE [LARGE SCALE GENOMIC DNA]</scope>
    <source>
        <strain evidence="10">KACC 12597</strain>
    </source>
</reference>
<keyword evidence="5 7" id="KW-0472">Membrane</keyword>
<feature type="transmembrane region" description="Helical" evidence="7">
    <location>
        <begin position="53"/>
        <end position="73"/>
    </location>
</feature>
<proteinExistence type="inferred from homology"/>
<evidence type="ECO:0000256" key="2">
    <source>
        <dbReference type="ARBA" id="ARBA00022475"/>
    </source>
</evidence>
<dbReference type="SUPFAM" id="SSF58113">
    <property type="entry name" value="Apolipoprotein A-I"/>
    <property type="match status" value="1"/>
</dbReference>
<keyword evidence="2" id="KW-1003">Cell membrane</keyword>
<keyword evidence="6" id="KW-0813">Transport</keyword>
<evidence type="ECO:0000256" key="4">
    <source>
        <dbReference type="ARBA" id="ARBA00022989"/>
    </source>
</evidence>
<gene>
    <name evidence="9" type="ORF">ACFSJC_04170</name>
</gene>
<dbReference type="Gene3D" id="1.20.120.20">
    <property type="entry name" value="Apolipoprotein"/>
    <property type="match status" value="1"/>
</dbReference>
<evidence type="ECO:0000256" key="5">
    <source>
        <dbReference type="ARBA" id="ARBA00023136"/>
    </source>
</evidence>
<name>A0ABW4Y4D2_9GAMM</name>
<evidence type="ECO:0000256" key="1">
    <source>
        <dbReference type="ARBA" id="ARBA00004651"/>
    </source>
</evidence>
<comment type="similarity">
    <text evidence="6">Belongs to the exbB/tolQ family.</text>
</comment>
<evidence type="ECO:0000313" key="9">
    <source>
        <dbReference type="EMBL" id="MFD2111036.1"/>
    </source>
</evidence>
<comment type="subcellular location">
    <subcellularLocation>
        <location evidence="1">Cell membrane</location>
        <topology evidence="1">Multi-pass membrane protein</topology>
    </subcellularLocation>
    <subcellularLocation>
        <location evidence="6">Membrane</location>
        <topology evidence="6">Multi-pass membrane protein</topology>
    </subcellularLocation>
</comment>
<dbReference type="Pfam" id="PF01618">
    <property type="entry name" value="MotA_ExbB"/>
    <property type="match status" value="1"/>
</dbReference>
<feature type="transmembrane region" description="Helical" evidence="7">
    <location>
        <begin position="22"/>
        <end position="41"/>
    </location>
</feature>
<accession>A0ABW4Y4D2</accession>
<keyword evidence="3 7" id="KW-0812">Transmembrane</keyword>
<evidence type="ECO:0000313" key="10">
    <source>
        <dbReference type="Proteomes" id="UP001597337"/>
    </source>
</evidence>
<feature type="transmembrane region" description="Helical" evidence="7">
    <location>
        <begin position="93"/>
        <end position="115"/>
    </location>
</feature>
<evidence type="ECO:0000256" key="6">
    <source>
        <dbReference type="RuleBase" id="RU004057"/>
    </source>
</evidence>
<sequence>MFFNPILESLLFESNAANVTEIFLWLTLIGFLLSAFLAFVGKGQRFVSETPTLLTSLGILGTFVGIVVGLMHFDPQNIDGSIANLLDGLKTAFITSLVGMGSAIFFKILITTPLLSSKREQEDISGAGPEDILRALLDQNSHFDQLRVAISGAEETSLVGQLKLLRTDQTDHHKESLRHLDDFRTAVSGTEETSLVGQFKLLRSDEHDRHKETMHAIKEDRDRLDNFAQKLWEELDEFAEMLSKSATEQMMNALKEVIADFNKNLTEQFGENFKALDASVQKLVQWQENYQAQLEQMSAQYAQAVEAITKTEASVAHISDESQQIPVAMEKLKAVLLVNQHQLSELKNHLEAFRDMRDKAVEAVPQIREQVEQTVKDVAASVQAASTHYTTLLDRSERYIQAHDEKTHAFLEKLVQTADEGIGKVKLGLESSANDVKAAISTSADALAKDVKSLLADTTSEVTKTVTVASDHYSKLLEKSDAYIQAHDKKSQELLDRFVTATGKGIEKVKEGLESSATAVKTAILTGAEEFDNSVQRLQGNLTSTSDQIAAQSEKIRQQLQDTFKEVNEHVRVMLATLSDESKSLSKTLKTTGEQVQRDTQETQKQVAESIKQMQSRLESSLNEVFEVQARSMSRAAEGLEDHMKKAILKTGEGVNTQLSAIDQAMQKEIDRVMMEMGRALAQIAGQFTQDYMKLVSAMQQVVEAQPRRIP</sequence>
<keyword evidence="4 7" id="KW-1133">Transmembrane helix</keyword>
<keyword evidence="6" id="KW-0653">Protein transport</keyword>
<evidence type="ECO:0000259" key="8">
    <source>
        <dbReference type="Pfam" id="PF01618"/>
    </source>
</evidence>
<protein>
    <submittedName>
        <fullName evidence="9">MotA/TolQ/ExbB proton channel family protein</fullName>
    </submittedName>
</protein>
<dbReference type="EMBL" id="JBHUHX010000007">
    <property type="protein sequence ID" value="MFD2111036.1"/>
    <property type="molecule type" value="Genomic_DNA"/>
</dbReference>
<evidence type="ECO:0000256" key="7">
    <source>
        <dbReference type="SAM" id="Phobius"/>
    </source>
</evidence>
<dbReference type="InterPro" id="IPR002898">
    <property type="entry name" value="MotA_ExbB_proton_chnl"/>
</dbReference>
<comment type="caution">
    <text evidence="9">The sequence shown here is derived from an EMBL/GenBank/DDBJ whole genome shotgun (WGS) entry which is preliminary data.</text>
</comment>